<dbReference type="SUPFAM" id="SSF48452">
    <property type="entry name" value="TPR-like"/>
    <property type="match status" value="1"/>
</dbReference>
<dbReference type="Proteomes" id="UP000792063">
    <property type="component" value="Unassembled WGS sequence"/>
</dbReference>
<evidence type="ECO:0000313" key="3">
    <source>
        <dbReference type="EMBL" id="KAG2526251.1"/>
    </source>
</evidence>
<feature type="repeat" description="TPR" evidence="1">
    <location>
        <begin position="432"/>
        <end position="465"/>
    </location>
</feature>
<dbReference type="InterPro" id="IPR019734">
    <property type="entry name" value="TPR_rpt"/>
</dbReference>
<dbReference type="EMBL" id="MAYM02000856">
    <property type="protein sequence ID" value="RLN32265.1"/>
    <property type="molecule type" value="Genomic_DNA"/>
</dbReference>
<feature type="compositionally biased region" description="Polar residues" evidence="2">
    <location>
        <begin position="501"/>
        <end position="511"/>
    </location>
</feature>
<proteinExistence type="predicted"/>
<comment type="caution">
    <text evidence="5">The sequence shown here is derived from an EMBL/GenBank/DDBJ whole genome shotgun (WGS) entry which is preliminary data.</text>
</comment>
<dbReference type="PROSITE" id="PS50005">
    <property type="entry name" value="TPR"/>
    <property type="match status" value="1"/>
</dbReference>
<dbReference type="Proteomes" id="UP000285624">
    <property type="component" value="Unassembled WGS sequence"/>
</dbReference>
<dbReference type="EMBL" id="MBDN02000017">
    <property type="protein sequence ID" value="RLN84550.1"/>
    <property type="molecule type" value="Genomic_DNA"/>
</dbReference>
<dbReference type="EMBL" id="JPWU03000072">
    <property type="protein sequence ID" value="KAG2527785.1"/>
    <property type="molecule type" value="Genomic_DNA"/>
</dbReference>
<reference evidence="3" key="1">
    <citation type="journal article" date="2015" name="Genom Data">
        <title>Genome sequences of six Phytophthora species associated with forests in New Zealand.</title>
        <authorList>
            <person name="Studholme D.J."/>
            <person name="McDougal R.L."/>
            <person name="Sambles C."/>
            <person name="Hansen E."/>
            <person name="Hardy G."/>
            <person name="Grant M."/>
            <person name="Ganley R.J."/>
            <person name="Williams N.M."/>
        </authorList>
    </citation>
    <scope>NUCLEOTIDE SEQUENCE</scope>
    <source>
        <strain evidence="3">NZFS 2646</strain>
        <strain evidence="4">NZFS 3630</strain>
    </source>
</reference>
<name>A0A3R7JBU3_9STRA</name>
<reference evidence="3" key="3">
    <citation type="submission" date="2020-06" db="EMBL/GenBank/DDBJ databases">
        <authorList>
            <person name="Studholme D.J."/>
        </authorList>
    </citation>
    <scope>NUCLEOTIDE SEQUENCE</scope>
    <source>
        <strain evidence="3">NZFS 2646</strain>
        <strain evidence="4">NZFS 3630</strain>
    </source>
</reference>
<dbReference type="SMART" id="SM00028">
    <property type="entry name" value="TPR"/>
    <property type="match status" value="1"/>
</dbReference>
<evidence type="ECO:0000313" key="7">
    <source>
        <dbReference type="Proteomes" id="UP000285624"/>
    </source>
</evidence>
<dbReference type="SUPFAM" id="SSF48371">
    <property type="entry name" value="ARM repeat"/>
    <property type="match status" value="1"/>
</dbReference>
<evidence type="ECO:0000256" key="2">
    <source>
        <dbReference type="SAM" id="MobiDB-lite"/>
    </source>
</evidence>
<evidence type="ECO:0000256" key="1">
    <source>
        <dbReference type="PROSITE-ProRule" id="PRU00339"/>
    </source>
</evidence>
<dbReference type="Proteomes" id="UP000785171">
    <property type="component" value="Unassembled WGS sequence"/>
</dbReference>
<evidence type="ECO:0000313" key="6">
    <source>
        <dbReference type="EMBL" id="RLN84550.1"/>
    </source>
</evidence>
<dbReference type="AlphaFoldDB" id="A0A3R7JBU3"/>
<dbReference type="EMBL" id="JPWV03000078">
    <property type="protein sequence ID" value="KAG2526251.1"/>
    <property type="molecule type" value="Genomic_DNA"/>
</dbReference>
<feature type="compositionally biased region" description="Basic and acidic residues" evidence="2">
    <location>
        <begin position="513"/>
        <end position="522"/>
    </location>
</feature>
<reference evidence="7 8" key="2">
    <citation type="submission" date="2018-07" db="EMBL/GenBank/DDBJ databases">
        <title>Genome sequencing of oomycete isolates from Chile give support for New Zealand origin for Phytophthora kernoviae and make available the first Nothophytophthora sp. genome.</title>
        <authorList>
            <person name="Studholme D.J."/>
            <person name="Sanfuentes E."/>
            <person name="Panda P."/>
            <person name="Hill R."/>
            <person name="Sambles C."/>
            <person name="Grant M."/>
            <person name="Williams N.M."/>
            <person name="Mcdougal R.L."/>
        </authorList>
    </citation>
    <scope>NUCLEOTIDE SEQUENCE [LARGE SCALE GENOMIC DNA]</scope>
    <source>
        <strain evidence="5">Chile2</strain>
        <strain evidence="6">Chile4</strain>
    </source>
</reference>
<dbReference type="Gene3D" id="1.25.40.10">
    <property type="entry name" value="Tetratricopeptide repeat domain"/>
    <property type="match status" value="1"/>
</dbReference>
<evidence type="ECO:0000313" key="5">
    <source>
        <dbReference type="EMBL" id="RLN32265.1"/>
    </source>
</evidence>
<sequence length="567" mass="62434">MEQEATTLTLAQLVAGITDANQTDDSVRIDHLESLIKLCSTPLTDDDVTLLKPLVSNTFLSAHMQATDSDEASDLHAAKWQLLSKLLTVDGVEVPASEQELKTVLRLMLTDRFVSSDVLTAMAQWLVQLSNRSGDLNLLDVKVLEQDDGKQSGSYMELVKQMYVTLGGSGNVRLQLAEMLGKLVATKEHAKSVVRSGILYTLLQVALEQPDEVMDAVLLQNFILVGTRVASFVCYGDVASGLSSESKLSITEKRHEVCELVVALMLSGVSLVFAEAVRLLQLLIDNAACRALLSEVLDLRGALEKAHTLARLRDSKLTHDAYFRDLCDTQYSMLSPEIDDFERKHGSLVGLPMEADAPADDNAEGSNLEQVCSRRGDDWQDAMVSDVEENGASSQVEVLYDVGDQEDEWVSISRIRLRMNTTLLSAFEDLAVDCSMNMGKAFSALGDHDQAEQCFSRALTLRGGTLIAALYARGLSNMARRDLTAAQQDLWNANEQCCAQQKNSTSGGKSKTNARDAKQTRDLHRQIVSAYKKLQQMHANKKRLDKKVIKQMVKYLATIPGLQDESN</sequence>
<dbReference type="InterPro" id="IPR016024">
    <property type="entry name" value="ARM-type_fold"/>
</dbReference>
<gene>
    <name evidence="5" type="ORF">BBI17_004344</name>
    <name evidence="6" type="ORF">BBO99_00001200</name>
    <name evidence="3" type="ORF">JM16_002080</name>
    <name evidence="4" type="ORF">JM18_002185</name>
</gene>
<evidence type="ECO:0000313" key="4">
    <source>
        <dbReference type="EMBL" id="KAG2527785.1"/>
    </source>
</evidence>
<dbReference type="Proteomes" id="UP000285883">
    <property type="component" value="Unassembled WGS sequence"/>
</dbReference>
<organism evidence="5 8">
    <name type="scientific">Phytophthora kernoviae</name>
    <dbReference type="NCBI Taxonomy" id="325452"/>
    <lineage>
        <taxon>Eukaryota</taxon>
        <taxon>Sar</taxon>
        <taxon>Stramenopiles</taxon>
        <taxon>Oomycota</taxon>
        <taxon>Peronosporomycetes</taxon>
        <taxon>Peronosporales</taxon>
        <taxon>Peronosporaceae</taxon>
        <taxon>Phytophthora</taxon>
    </lineage>
</organism>
<feature type="region of interest" description="Disordered" evidence="2">
    <location>
        <begin position="501"/>
        <end position="522"/>
    </location>
</feature>
<keyword evidence="1" id="KW-0802">TPR repeat</keyword>
<dbReference type="InterPro" id="IPR011990">
    <property type="entry name" value="TPR-like_helical_dom_sf"/>
</dbReference>
<evidence type="ECO:0000313" key="8">
    <source>
        <dbReference type="Proteomes" id="UP000285883"/>
    </source>
</evidence>
<keyword evidence="7" id="KW-1185">Reference proteome</keyword>
<protein>
    <submittedName>
        <fullName evidence="5">Uncharacterized protein</fullName>
    </submittedName>
</protein>
<accession>A0A3R7JBU3</accession>